<feature type="transmembrane region" description="Helical" evidence="6">
    <location>
        <begin position="379"/>
        <end position="397"/>
    </location>
</feature>
<evidence type="ECO:0000256" key="5">
    <source>
        <dbReference type="ARBA" id="ARBA00023136"/>
    </source>
</evidence>
<dbReference type="PANTHER" id="PTHR33529:SF6">
    <property type="entry name" value="YJGP_YJGQ FAMILY PERMEASE"/>
    <property type="match status" value="1"/>
</dbReference>
<keyword evidence="4 6" id="KW-1133">Transmembrane helix</keyword>
<comment type="subcellular location">
    <subcellularLocation>
        <location evidence="1">Cell membrane</location>
        <topology evidence="1">Multi-pass membrane protein</topology>
    </subcellularLocation>
</comment>
<feature type="transmembrane region" description="Helical" evidence="6">
    <location>
        <begin position="56"/>
        <end position="81"/>
    </location>
</feature>
<gene>
    <name evidence="7" type="ORF">TRIP_D410113</name>
</gene>
<name>A0A653AFY4_9BACT</name>
<evidence type="ECO:0000313" key="7">
    <source>
        <dbReference type="EMBL" id="VBB46850.1"/>
    </source>
</evidence>
<feature type="transmembrane region" description="Helical" evidence="6">
    <location>
        <begin position="102"/>
        <end position="120"/>
    </location>
</feature>
<proteinExistence type="predicted"/>
<keyword evidence="5 6" id="KW-0472">Membrane</keyword>
<feature type="transmembrane region" description="Helical" evidence="6">
    <location>
        <begin position="404"/>
        <end position="421"/>
    </location>
</feature>
<reference evidence="7" key="1">
    <citation type="submission" date="2018-07" db="EMBL/GenBank/DDBJ databases">
        <authorList>
            <consortium name="Genoscope - CEA"/>
            <person name="William W."/>
        </authorList>
    </citation>
    <scope>NUCLEOTIDE SEQUENCE</scope>
    <source>
        <strain evidence="7">IK1</strain>
    </source>
</reference>
<protein>
    <submittedName>
        <fullName evidence="7">Permease YjgP/YjgQ family protein</fullName>
    </submittedName>
</protein>
<accession>A0A653AFY4</accession>
<organism evidence="7">
    <name type="scientific">uncultured Paludibacter sp</name>
    <dbReference type="NCBI Taxonomy" id="497635"/>
    <lineage>
        <taxon>Bacteria</taxon>
        <taxon>Pseudomonadati</taxon>
        <taxon>Bacteroidota</taxon>
        <taxon>Bacteroidia</taxon>
        <taxon>Bacteroidales</taxon>
        <taxon>Paludibacteraceae</taxon>
        <taxon>Paludibacter</taxon>
        <taxon>environmental samples</taxon>
    </lineage>
</organism>
<dbReference type="PANTHER" id="PTHR33529">
    <property type="entry name" value="SLR0882 PROTEIN-RELATED"/>
    <property type="match status" value="1"/>
</dbReference>
<keyword evidence="3 6" id="KW-0812">Transmembrane</keyword>
<feature type="transmembrane region" description="Helical" evidence="6">
    <location>
        <begin position="441"/>
        <end position="459"/>
    </location>
</feature>
<evidence type="ECO:0000256" key="4">
    <source>
        <dbReference type="ARBA" id="ARBA00022989"/>
    </source>
</evidence>
<evidence type="ECO:0000256" key="2">
    <source>
        <dbReference type="ARBA" id="ARBA00022475"/>
    </source>
</evidence>
<dbReference type="Pfam" id="PF03739">
    <property type="entry name" value="LptF_LptG"/>
    <property type="match status" value="1"/>
</dbReference>
<dbReference type="EMBL" id="UPXZ01000036">
    <property type="protein sequence ID" value="VBB46850.1"/>
    <property type="molecule type" value="Genomic_DNA"/>
</dbReference>
<feature type="transmembrane region" description="Helical" evidence="6">
    <location>
        <begin position="15"/>
        <end position="36"/>
    </location>
</feature>
<keyword evidence="2" id="KW-1003">Cell membrane</keyword>
<evidence type="ECO:0000256" key="1">
    <source>
        <dbReference type="ARBA" id="ARBA00004651"/>
    </source>
</evidence>
<sequence>MFKIKKLDIYILKSFLTYFFMTFFIVMLILLMQFTWKHLNELIGKGVAWSVIGEFFVYASLTLVPMALPLAILLAALMSFGNFGENFELTAMKSAGVSLFRIMRGLIVFISFICVAAFFFSNNVLPISQTKLWALVFSLRQKSPEFDIPVGEFYSGINGVNLYVREKDPNKKLLKNLMIYDFSNGFDNATVMVADSGRVQFTADNKYLKLTLYNGESFENLRQQNFSNRANSVPYRRETFKLKEMLIDFDTEFNRYDESVLKDQHVSKNVLQLTQTIDSVSKVVKSRGNEQAKEIINTQYLGGRNSIGNITLAKTNNNKKTKDPDSLFLSLDQAKMRDAVITARQNAQIMKDKIEYNKLMLDEPTIYMRRHQVEWHRKFTLSFACLIFFFIGAPLGAIIRKGGLGMPVVTSVLMFIVYYIIDTTGWKMAREGFWQAYQGMWLSSAVLLPFGLFLTYKAVTDASLFRVEQYEKIFDKMKLFFKNLCKGKIDFTLFKI</sequence>
<dbReference type="GO" id="GO:0043190">
    <property type="term" value="C:ATP-binding cassette (ABC) transporter complex"/>
    <property type="evidence" value="ECO:0007669"/>
    <property type="project" value="TreeGrafter"/>
</dbReference>
<dbReference type="GO" id="GO:0015920">
    <property type="term" value="P:lipopolysaccharide transport"/>
    <property type="evidence" value="ECO:0007669"/>
    <property type="project" value="TreeGrafter"/>
</dbReference>
<dbReference type="InterPro" id="IPR005495">
    <property type="entry name" value="LptG/LptF_permease"/>
</dbReference>
<evidence type="ECO:0000256" key="3">
    <source>
        <dbReference type="ARBA" id="ARBA00022692"/>
    </source>
</evidence>
<evidence type="ECO:0000256" key="6">
    <source>
        <dbReference type="SAM" id="Phobius"/>
    </source>
</evidence>
<dbReference type="AlphaFoldDB" id="A0A653AFY4"/>